<dbReference type="PANTHER" id="PTHR33938">
    <property type="entry name" value="FERULOYL ESTERASE B-RELATED"/>
    <property type="match status" value="1"/>
</dbReference>
<name>A0ABR2Y2G5_9PEZI</name>
<keyword evidence="3" id="KW-0119">Carbohydrate metabolism</keyword>
<keyword evidence="9" id="KW-1185">Reference proteome</keyword>
<evidence type="ECO:0000313" key="9">
    <source>
        <dbReference type="Proteomes" id="UP001465668"/>
    </source>
</evidence>
<gene>
    <name evidence="8" type="ORF">SCAR479_02907</name>
</gene>
<evidence type="ECO:0000256" key="3">
    <source>
        <dbReference type="ARBA" id="ARBA00022651"/>
    </source>
</evidence>
<evidence type="ECO:0000256" key="4">
    <source>
        <dbReference type="ARBA" id="ARBA00022729"/>
    </source>
</evidence>
<protein>
    <recommendedName>
        <fullName evidence="1">feruloyl esterase</fullName>
        <ecNumber evidence="1">3.1.1.73</ecNumber>
    </recommendedName>
</protein>
<dbReference type="EMBL" id="JARVKM010000007">
    <property type="protein sequence ID" value="KAK9780270.1"/>
    <property type="molecule type" value="Genomic_DNA"/>
</dbReference>
<evidence type="ECO:0000313" key="8">
    <source>
        <dbReference type="EMBL" id="KAK9780270.1"/>
    </source>
</evidence>
<comment type="caution">
    <text evidence="8">The sequence shown here is derived from an EMBL/GenBank/DDBJ whole genome shotgun (WGS) entry which is preliminary data.</text>
</comment>
<dbReference type="GO" id="GO:0016787">
    <property type="term" value="F:hydrolase activity"/>
    <property type="evidence" value="ECO:0007669"/>
    <property type="project" value="UniProtKB-KW"/>
</dbReference>
<dbReference type="EC" id="3.1.1.73" evidence="1"/>
<evidence type="ECO:0000256" key="1">
    <source>
        <dbReference type="ARBA" id="ARBA00013091"/>
    </source>
</evidence>
<reference evidence="8 9" key="1">
    <citation type="submission" date="2024-02" db="EMBL/GenBank/DDBJ databases">
        <title>First draft genome assembly of two strains of Seiridium cardinale.</title>
        <authorList>
            <person name="Emiliani G."/>
            <person name="Scali E."/>
        </authorList>
    </citation>
    <scope>NUCLEOTIDE SEQUENCE [LARGE SCALE GENOMIC DNA]</scope>
    <source>
        <strain evidence="8 9">BM-138-000479</strain>
    </source>
</reference>
<sequence length="173" mass="19800">MRYRQQQVNHIASPVQIQTIGYCPPSCMFETFPNATINACDSHHGEFDGFVARSDLCSLKFNFHAWRNILLCWQLNQELGPRLWKSKTTGFLHDPEQKGNFTADNIKVLEDLMSALRDVHVTSGDLEEWTVYVIDKCMDWLQNTLPDLSSFLEKGGRPMHFRGEAGTRNPPQG</sequence>
<dbReference type="PANTHER" id="PTHR33938:SF15">
    <property type="entry name" value="FERULOYL ESTERASE B-RELATED"/>
    <property type="match status" value="1"/>
</dbReference>
<organism evidence="8 9">
    <name type="scientific">Seiridium cardinale</name>
    <dbReference type="NCBI Taxonomy" id="138064"/>
    <lineage>
        <taxon>Eukaryota</taxon>
        <taxon>Fungi</taxon>
        <taxon>Dikarya</taxon>
        <taxon>Ascomycota</taxon>
        <taxon>Pezizomycotina</taxon>
        <taxon>Sordariomycetes</taxon>
        <taxon>Xylariomycetidae</taxon>
        <taxon>Amphisphaeriales</taxon>
        <taxon>Sporocadaceae</taxon>
        <taxon>Seiridium</taxon>
    </lineage>
</organism>
<keyword evidence="6" id="KW-1015">Disulfide bond</keyword>
<keyword evidence="4" id="KW-0732">Signal</keyword>
<dbReference type="Proteomes" id="UP001465668">
    <property type="component" value="Unassembled WGS sequence"/>
</dbReference>
<evidence type="ECO:0000256" key="7">
    <source>
        <dbReference type="ARBA" id="ARBA00034075"/>
    </source>
</evidence>
<keyword evidence="5 8" id="KW-0378">Hydrolase</keyword>
<proteinExistence type="predicted"/>
<keyword evidence="3" id="KW-0858">Xylan degradation</keyword>
<dbReference type="InterPro" id="IPR011118">
    <property type="entry name" value="Tannase/feruloyl_esterase"/>
</dbReference>
<evidence type="ECO:0000256" key="6">
    <source>
        <dbReference type="ARBA" id="ARBA00023157"/>
    </source>
</evidence>
<evidence type="ECO:0000256" key="2">
    <source>
        <dbReference type="ARBA" id="ARBA00022487"/>
    </source>
</evidence>
<keyword evidence="3" id="KW-0624">Polysaccharide degradation</keyword>
<accession>A0ABR2Y2G5</accession>
<comment type="catalytic activity">
    <reaction evidence="7">
        <text>feruloyl-polysaccharide + H2O = ferulate + polysaccharide.</text>
        <dbReference type="EC" id="3.1.1.73"/>
    </reaction>
</comment>
<evidence type="ECO:0000256" key="5">
    <source>
        <dbReference type="ARBA" id="ARBA00022801"/>
    </source>
</evidence>
<keyword evidence="2" id="KW-0719">Serine esterase</keyword>